<dbReference type="EMBL" id="FP929115">
    <property type="protein sequence ID" value="CBX90007.1"/>
    <property type="molecule type" value="Genomic_DNA"/>
</dbReference>
<evidence type="ECO:0000313" key="2">
    <source>
        <dbReference type="Proteomes" id="UP000002668"/>
    </source>
</evidence>
<evidence type="ECO:0000313" key="1">
    <source>
        <dbReference type="EMBL" id="CBX90007.1"/>
    </source>
</evidence>
<organism evidence="2">
    <name type="scientific">Leptosphaeria maculans (strain JN3 / isolate v23.1.3 / race Av1-4-5-6-7-8)</name>
    <name type="common">Blackleg fungus</name>
    <name type="synonym">Phoma lingam</name>
    <dbReference type="NCBI Taxonomy" id="985895"/>
    <lineage>
        <taxon>Eukaryota</taxon>
        <taxon>Fungi</taxon>
        <taxon>Dikarya</taxon>
        <taxon>Ascomycota</taxon>
        <taxon>Pezizomycotina</taxon>
        <taxon>Dothideomycetes</taxon>
        <taxon>Pleosporomycetidae</taxon>
        <taxon>Pleosporales</taxon>
        <taxon>Pleosporineae</taxon>
        <taxon>Leptosphaeriaceae</taxon>
        <taxon>Plenodomus</taxon>
        <taxon>Plenodomus lingam/Leptosphaeria maculans species complex</taxon>
    </lineage>
</organism>
<dbReference type="HOGENOM" id="CLU_3299527_0_0_1"/>
<accession>E4ZQ97</accession>
<keyword evidence="2" id="KW-1185">Reference proteome</keyword>
<reference evidence="2" key="1">
    <citation type="journal article" date="2011" name="Nat. Commun.">
        <title>Effector diversification within compartments of the Leptosphaeria maculans genome affected by Repeat-Induced Point mutations.</title>
        <authorList>
            <person name="Rouxel T."/>
            <person name="Grandaubert J."/>
            <person name="Hane J.K."/>
            <person name="Hoede C."/>
            <person name="van de Wouw A.P."/>
            <person name="Couloux A."/>
            <person name="Dominguez V."/>
            <person name="Anthouard V."/>
            <person name="Bally P."/>
            <person name="Bourras S."/>
            <person name="Cozijnsen A.J."/>
            <person name="Ciuffetti L.M."/>
            <person name="Degrave A."/>
            <person name="Dilmaghani A."/>
            <person name="Duret L."/>
            <person name="Fudal I."/>
            <person name="Goodwin S.B."/>
            <person name="Gout L."/>
            <person name="Glaser N."/>
            <person name="Linglin J."/>
            <person name="Kema G.H.J."/>
            <person name="Lapalu N."/>
            <person name="Lawrence C.B."/>
            <person name="May K."/>
            <person name="Meyer M."/>
            <person name="Ollivier B."/>
            <person name="Poulain J."/>
            <person name="Schoch C.L."/>
            <person name="Simon A."/>
            <person name="Spatafora J.W."/>
            <person name="Stachowiak A."/>
            <person name="Turgeon B.G."/>
            <person name="Tyler B.M."/>
            <person name="Vincent D."/>
            <person name="Weissenbach J."/>
            <person name="Amselem J."/>
            <person name="Quesneville H."/>
            <person name="Oliver R.P."/>
            <person name="Wincker P."/>
            <person name="Balesdent M.-H."/>
            <person name="Howlett B.J."/>
        </authorList>
    </citation>
    <scope>NUCLEOTIDE SEQUENCE [LARGE SCALE GENOMIC DNA]</scope>
    <source>
        <strain evidence="2">JN3 / isolate v23.1.3 / race Av1-4-5-6-7-8</strain>
    </source>
</reference>
<dbReference type="InParanoid" id="E4ZQ97"/>
<name>E4ZQ97_LEPMJ</name>
<dbReference type="Proteomes" id="UP000002668">
    <property type="component" value="Genome"/>
</dbReference>
<dbReference type="AlphaFoldDB" id="E4ZQ97"/>
<gene>
    <name evidence="1" type="ORF">LEMA_P124250.1</name>
</gene>
<dbReference type="VEuPathDB" id="FungiDB:LEMA_P124250.1"/>
<proteinExistence type="predicted"/>
<protein>
    <submittedName>
        <fullName evidence="1">Predicted protein</fullName>
    </submittedName>
</protein>
<sequence>MPDNASVVHETELNAKEEMITKLQRSETAGVEPVINKIIS</sequence>